<dbReference type="SUPFAM" id="SSF53218">
    <property type="entry name" value="Molybdenum cofactor biosynthesis proteins"/>
    <property type="match status" value="1"/>
</dbReference>
<dbReference type="FunFam" id="2.170.190.11:FF:000001">
    <property type="entry name" value="Molybdopterin molybdenumtransferase"/>
    <property type="match status" value="1"/>
</dbReference>
<dbReference type="SUPFAM" id="SSF63867">
    <property type="entry name" value="MoeA C-terminal domain-like"/>
    <property type="match status" value="1"/>
</dbReference>
<dbReference type="PANTHER" id="PTHR10192">
    <property type="entry name" value="MOLYBDOPTERIN BIOSYNTHESIS PROTEIN"/>
    <property type="match status" value="1"/>
</dbReference>
<accession>A0A3B0XSK7</accession>
<dbReference type="PROSITE" id="PS01079">
    <property type="entry name" value="MOCF_BIOSYNTHESIS_2"/>
    <property type="match status" value="1"/>
</dbReference>
<dbReference type="InterPro" id="IPR036425">
    <property type="entry name" value="MoaB/Mog-like_dom_sf"/>
</dbReference>
<dbReference type="EC" id="2.10.1.1" evidence="3"/>
<dbReference type="NCBIfam" id="TIGR00177">
    <property type="entry name" value="molyb_syn"/>
    <property type="match status" value="1"/>
</dbReference>
<dbReference type="InterPro" id="IPR036135">
    <property type="entry name" value="MoeA_linker/N_sf"/>
</dbReference>
<comment type="cofactor">
    <cofactor evidence="1">
        <name>Mg(2+)</name>
        <dbReference type="ChEBI" id="CHEBI:18420"/>
    </cofactor>
</comment>
<dbReference type="GO" id="GO:0061599">
    <property type="term" value="F:molybdopterin molybdotransferase activity"/>
    <property type="evidence" value="ECO:0007669"/>
    <property type="project" value="UniProtKB-EC"/>
</dbReference>
<evidence type="ECO:0000256" key="7">
    <source>
        <dbReference type="ARBA" id="ARBA00022842"/>
    </source>
</evidence>
<dbReference type="InterPro" id="IPR008284">
    <property type="entry name" value="MoCF_biosynth_CS"/>
</dbReference>
<dbReference type="EMBL" id="UOFG01000078">
    <property type="protein sequence ID" value="VAW59366.1"/>
    <property type="molecule type" value="Genomic_DNA"/>
</dbReference>
<proteinExistence type="predicted"/>
<keyword evidence="7" id="KW-0460">Magnesium</keyword>
<keyword evidence="4" id="KW-0500">Molybdenum</keyword>
<organism evidence="11">
    <name type="scientific">hydrothermal vent metagenome</name>
    <dbReference type="NCBI Taxonomy" id="652676"/>
    <lineage>
        <taxon>unclassified sequences</taxon>
        <taxon>metagenomes</taxon>
        <taxon>ecological metagenomes</taxon>
    </lineage>
</organism>
<evidence type="ECO:0000256" key="4">
    <source>
        <dbReference type="ARBA" id="ARBA00022505"/>
    </source>
</evidence>
<dbReference type="FunFam" id="3.40.980.10:FF:000004">
    <property type="entry name" value="Molybdopterin molybdenumtransferase"/>
    <property type="match status" value="1"/>
</dbReference>
<reference evidence="11" key="1">
    <citation type="submission" date="2018-06" db="EMBL/GenBank/DDBJ databases">
        <authorList>
            <person name="Zhirakovskaya E."/>
        </authorList>
    </citation>
    <scope>NUCLEOTIDE SEQUENCE</scope>
</reference>
<dbReference type="InterPro" id="IPR038987">
    <property type="entry name" value="MoeA-like"/>
</dbReference>
<comment type="pathway">
    <text evidence="2">Cofactor biosynthesis; molybdopterin biosynthesis.</text>
</comment>
<comment type="catalytic activity">
    <reaction evidence="9">
        <text>adenylyl-molybdopterin + molybdate = Mo-molybdopterin + AMP + H(+)</text>
        <dbReference type="Rhea" id="RHEA:35047"/>
        <dbReference type="ChEBI" id="CHEBI:15378"/>
        <dbReference type="ChEBI" id="CHEBI:36264"/>
        <dbReference type="ChEBI" id="CHEBI:62727"/>
        <dbReference type="ChEBI" id="CHEBI:71302"/>
        <dbReference type="ChEBI" id="CHEBI:456215"/>
        <dbReference type="EC" id="2.10.1.1"/>
    </reaction>
</comment>
<evidence type="ECO:0000256" key="8">
    <source>
        <dbReference type="ARBA" id="ARBA00023150"/>
    </source>
</evidence>
<protein>
    <recommendedName>
        <fullName evidence="3">molybdopterin molybdotransferase</fullName>
        <ecNumber evidence="3">2.10.1.1</ecNumber>
    </recommendedName>
</protein>
<dbReference type="NCBIfam" id="NF007960">
    <property type="entry name" value="PRK10680.1"/>
    <property type="match status" value="1"/>
</dbReference>
<dbReference type="UniPathway" id="UPA00344"/>
<dbReference type="FunFam" id="2.40.340.10:FF:000003">
    <property type="entry name" value="Molybdopterin molybdenumtransferase"/>
    <property type="match status" value="1"/>
</dbReference>
<dbReference type="Pfam" id="PF03454">
    <property type="entry name" value="MoeA_C"/>
    <property type="match status" value="1"/>
</dbReference>
<dbReference type="InterPro" id="IPR005110">
    <property type="entry name" value="MoeA_linker/N"/>
</dbReference>
<dbReference type="Gene3D" id="3.90.105.10">
    <property type="entry name" value="Molybdopterin biosynthesis moea protein, domain 2"/>
    <property type="match status" value="1"/>
</dbReference>
<dbReference type="SMART" id="SM00852">
    <property type="entry name" value="MoCF_biosynth"/>
    <property type="match status" value="1"/>
</dbReference>
<feature type="domain" description="MoaB/Mog" evidence="10">
    <location>
        <begin position="197"/>
        <end position="334"/>
    </location>
</feature>
<dbReference type="Gene3D" id="2.170.190.11">
    <property type="entry name" value="Molybdopterin biosynthesis moea protein, domain 3"/>
    <property type="match status" value="1"/>
</dbReference>
<dbReference type="GO" id="GO:0005829">
    <property type="term" value="C:cytosol"/>
    <property type="evidence" value="ECO:0007669"/>
    <property type="project" value="TreeGrafter"/>
</dbReference>
<keyword evidence="8" id="KW-0501">Molybdenum cofactor biosynthesis</keyword>
<dbReference type="Pfam" id="PF03453">
    <property type="entry name" value="MoeA_N"/>
    <property type="match status" value="1"/>
</dbReference>
<dbReference type="PANTHER" id="PTHR10192:SF5">
    <property type="entry name" value="GEPHYRIN"/>
    <property type="match status" value="1"/>
</dbReference>
<keyword evidence="5 11" id="KW-0808">Transferase</keyword>
<dbReference type="Pfam" id="PF00994">
    <property type="entry name" value="MoCF_biosynth"/>
    <property type="match status" value="1"/>
</dbReference>
<name>A0A3B0XSK7_9ZZZZ</name>
<evidence type="ECO:0000256" key="6">
    <source>
        <dbReference type="ARBA" id="ARBA00022723"/>
    </source>
</evidence>
<dbReference type="InterPro" id="IPR005111">
    <property type="entry name" value="MoeA_C_domain_IV"/>
</dbReference>
<dbReference type="CDD" id="cd00887">
    <property type="entry name" value="MoeA"/>
    <property type="match status" value="1"/>
</dbReference>
<dbReference type="AlphaFoldDB" id="A0A3B0XSK7"/>
<evidence type="ECO:0000313" key="11">
    <source>
        <dbReference type="EMBL" id="VAW59366.1"/>
    </source>
</evidence>
<evidence type="ECO:0000256" key="2">
    <source>
        <dbReference type="ARBA" id="ARBA00005046"/>
    </source>
</evidence>
<dbReference type="Gene3D" id="2.40.340.10">
    <property type="entry name" value="MoeA, C-terminal, domain IV"/>
    <property type="match status" value="1"/>
</dbReference>
<dbReference type="InterPro" id="IPR036688">
    <property type="entry name" value="MoeA_C_domain_IV_sf"/>
</dbReference>
<dbReference type="GO" id="GO:0006777">
    <property type="term" value="P:Mo-molybdopterin cofactor biosynthetic process"/>
    <property type="evidence" value="ECO:0007669"/>
    <property type="project" value="UniProtKB-KW"/>
</dbReference>
<evidence type="ECO:0000256" key="3">
    <source>
        <dbReference type="ARBA" id="ARBA00013269"/>
    </source>
</evidence>
<gene>
    <name evidence="11" type="ORF">MNBD_GAMMA11-1970</name>
</gene>
<evidence type="ECO:0000256" key="9">
    <source>
        <dbReference type="ARBA" id="ARBA00047317"/>
    </source>
</evidence>
<dbReference type="SUPFAM" id="SSF63882">
    <property type="entry name" value="MoeA N-terminal region -like"/>
    <property type="match status" value="1"/>
</dbReference>
<sequence>MTKKQTSCCDEFDPNSLSFEQALERIQQSIQPIKGKKNVSIREAAGHILAENVTSPLNIPPFINSAMDGYAVKADDLPQTGEQTLRVIGKSFAGAPFEGNVNAGEAVRIMTGGVVPEGADTVIMQEHAEVIQDKTADNHIKISCGHQAKQNVRNPGDDFFAGDTIIKAGERLSPARLGLLASVGITEFKVIRKPVVAFFSTGDELKGVGQTLKPGEIYDSNRYILFGMLQKMGVQCIDMGVVADIKDEIETTLKEAAKISDMVITSGGASVGEADFIKIILDEIGEVGFWKIAMKPGKPLAFGHINNSLFFGLPGNPVSAMATFYQFVQPCLALLEGETVADPIRLQAKCMNKLKKRPGRKDFQRGIMSSNENAQLIVDTTGIQGSHMLSSMAKANCFIVLERDRGDVEVGEMVEVQPFNELI</sequence>
<dbReference type="GO" id="GO:0046872">
    <property type="term" value="F:metal ion binding"/>
    <property type="evidence" value="ECO:0007669"/>
    <property type="project" value="UniProtKB-KW"/>
</dbReference>
<dbReference type="InterPro" id="IPR001453">
    <property type="entry name" value="MoaB/Mog_dom"/>
</dbReference>
<evidence type="ECO:0000259" key="10">
    <source>
        <dbReference type="SMART" id="SM00852"/>
    </source>
</evidence>
<keyword evidence="6" id="KW-0479">Metal-binding</keyword>
<evidence type="ECO:0000256" key="1">
    <source>
        <dbReference type="ARBA" id="ARBA00001946"/>
    </source>
</evidence>
<dbReference type="Gene3D" id="3.40.980.10">
    <property type="entry name" value="MoaB/Mog-like domain"/>
    <property type="match status" value="1"/>
</dbReference>
<evidence type="ECO:0000256" key="5">
    <source>
        <dbReference type="ARBA" id="ARBA00022679"/>
    </source>
</evidence>
<dbReference type="NCBIfam" id="NF045515">
    <property type="entry name" value="Glp_gephyrin"/>
    <property type="match status" value="1"/>
</dbReference>